<evidence type="ECO:0000256" key="1">
    <source>
        <dbReference type="SAM" id="SignalP"/>
    </source>
</evidence>
<organism evidence="2 3">
    <name type="scientific">Streptomyces cirratus</name>
    <dbReference type="NCBI Taxonomy" id="68187"/>
    <lineage>
        <taxon>Bacteria</taxon>
        <taxon>Bacillati</taxon>
        <taxon>Actinomycetota</taxon>
        <taxon>Actinomycetes</taxon>
        <taxon>Kitasatosporales</taxon>
        <taxon>Streptomycetaceae</taxon>
        <taxon>Streptomyces</taxon>
    </lineage>
</organism>
<dbReference type="Proteomes" id="UP000642673">
    <property type="component" value="Unassembled WGS sequence"/>
</dbReference>
<comment type="caution">
    <text evidence="2">The sequence shown here is derived from an EMBL/GenBank/DDBJ whole genome shotgun (WGS) entry which is preliminary data.</text>
</comment>
<proteinExistence type="predicted"/>
<evidence type="ECO:0000313" key="2">
    <source>
        <dbReference type="EMBL" id="GHB72692.1"/>
    </source>
</evidence>
<name>A0ABQ3F014_9ACTN</name>
<evidence type="ECO:0000313" key="3">
    <source>
        <dbReference type="Proteomes" id="UP000642673"/>
    </source>
</evidence>
<reference evidence="3" key="1">
    <citation type="journal article" date="2019" name="Int. J. Syst. Evol. Microbiol.">
        <title>The Global Catalogue of Microorganisms (GCM) 10K type strain sequencing project: providing services to taxonomists for standard genome sequencing and annotation.</title>
        <authorList>
            <consortium name="The Broad Institute Genomics Platform"/>
            <consortium name="The Broad Institute Genome Sequencing Center for Infectious Disease"/>
            <person name="Wu L."/>
            <person name="Ma J."/>
        </authorList>
    </citation>
    <scope>NUCLEOTIDE SEQUENCE [LARGE SCALE GENOMIC DNA]</scope>
    <source>
        <strain evidence="3">JCM 4738</strain>
    </source>
</reference>
<gene>
    <name evidence="2" type="ORF">GCM10010347_48770</name>
</gene>
<dbReference type="EMBL" id="BMVP01000011">
    <property type="protein sequence ID" value="GHB72692.1"/>
    <property type="molecule type" value="Genomic_DNA"/>
</dbReference>
<sequence length="115" mass="11132">MKFTKVAAVVAGSVAALAATAPAFAAQTPAAAPPMSLTGGVTETLNAVNPVSEALPQTAGNALAEQGDTVGKVVGTVQSVNKVRNDAPGEVLKLADGATQATPMLGGVHLNGGAN</sequence>
<dbReference type="RefSeq" id="WP_190186351.1">
    <property type="nucleotide sequence ID" value="NZ_BMVP01000011.1"/>
</dbReference>
<evidence type="ECO:0008006" key="4">
    <source>
        <dbReference type="Google" id="ProtNLM"/>
    </source>
</evidence>
<feature type="signal peptide" evidence="1">
    <location>
        <begin position="1"/>
        <end position="25"/>
    </location>
</feature>
<accession>A0ABQ3F014</accession>
<keyword evidence="3" id="KW-1185">Reference proteome</keyword>
<protein>
    <recommendedName>
        <fullName evidence="4">Secreted protein</fullName>
    </recommendedName>
</protein>
<feature type="chain" id="PRO_5046967774" description="Secreted protein" evidence="1">
    <location>
        <begin position="26"/>
        <end position="115"/>
    </location>
</feature>
<keyword evidence="1" id="KW-0732">Signal</keyword>